<evidence type="ECO:0000313" key="1">
    <source>
        <dbReference type="EMBL" id="KDO37611.1"/>
    </source>
</evidence>
<protein>
    <submittedName>
        <fullName evidence="1">Uncharacterized protein</fullName>
    </submittedName>
</protein>
<organism evidence="1 2">
    <name type="scientific">Citrus sinensis</name>
    <name type="common">Sweet orange</name>
    <name type="synonym">Citrus aurantium var. sinensis</name>
    <dbReference type="NCBI Taxonomy" id="2711"/>
    <lineage>
        <taxon>Eukaryota</taxon>
        <taxon>Viridiplantae</taxon>
        <taxon>Streptophyta</taxon>
        <taxon>Embryophyta</taxon>
        <taxon>Tracheophyta</taxon>
        <taxon>Spermatophyta</taxon>
        <taxon>Magnoliopsida</taxon>
        <taxon>eudicotyledons</taxon>
        <taxon>Gunneridae</taxon>
        <taxon>Pentapetalae</taxon>
        <taxon>rosids</taxon>
        <taxon>malvids</taxon>
        <taxon>Sapindales</taxon>
        <taxon>Rutaceae</taxon>
        <taxon>Aurantioideae</taxon>
        <taxon>Citrus</taxon>
    </lineage>
</organism>
<evidence type="ECO:0000313" key="2">
    <source>
        <dbReference type="Proteomes" id="UP000027120"/>
    </source>
</evidence>
<name>A0A067DG59_CITSI</name>
<accession>A0A067DG59</accession>
<proteinExistence type="predicted"/>
<keyword evidence="2" id="KW-1185">Reference proteome</keyword>
<sequence>MILQLLLLLYLGEKLKLLFDVADIDLSSSICIVFGCCP</sequence>
<reference evidence="1 2" key="1">
    <citation type="submission" date="2014-04" db="EMBL/GenBank/DDBJ databases">
        <authorList>
            <consortium name="International Citrus Genome Consortium"/>
            <person name="Gmitter F."/>
            <person name="Chen C."/>
            <person name="Farmerie W."/>
            <person name="Harkins T."/>
            <person name="Desany B."/>
            <person name="Mohiuddin M."/>
            <person name="Kodira C."/>
            <person name="Borodovsky M."/>
            <person name="Lomsadze A."/>
            <person name="Burns P."/>
            <person name="Jenkins J."/>
            <person name="Prochnik S."/>
            <person name="Shu S."/>
            <person name="Chapman J."/>
            <person name="Pitluck S."/>
            <person name="Schmutz J."/>
            <person name="Rokhsar D."/>
        </authorList>
    </citation>
    <scope>NUCLEOTIDE SEQUENCE</scope>
</reference>
<gene>
    <name evidence="1" type="ORF">CISIN_1g038085mg</name>
</gene>
<dbReference type="AlphaFoldDB" id="A0A067DG59"/>
<dbReference type="Proteomes" id="UP000027120">
    <property type="component" value="Unassembled WGS sequence"/>
</dbReference>
<feature type="non-terminal residue" evidence="1">
    <location>
        <position position="38"/>
    </location>
</feature>
<dbReference type="EMBL" id="KK790166">
    <property type="protein sequence ID" value="KDO37611.1"/>
    <property type="molecule type" value="Genomic_DNA"/>
</dbReference>